<dbReference type="Proteomes" id="UP001303211">
    <property type="component" value="Chromosome"/>
</dbReference>
<reference evidence="2 3" key="1">
    <citation type="submission" date="2023-03" db="EMBL/GenBank/DDBJ databases">
        <title>Diaphorobacter basophil sp. nov., isolated from a sewage-treatment plant.</title>
        <authorList>
            <person name="Yang K."/>
        </authorList>
    </citation>
    <scope>NUCLEOTIDE SEQUENCE [LARGE SCALE GENOMIC DNA]</scope>
    <source>
        <strain evidence="2 3">Y-1</strain>
    </source>
</reference>
<keyword evidence="3" id="KW-1185">Reference proteome</keyword>
<feature type="region of interest" description="Disordered" evidence="1">
    <location>
        <begin position="139"/>
        <end position="227"/>
    </location>
</feature>
<dbReference type="InterPro" id="IPR021960">
    <property type="entry name" value="DUF3577"/>
</dbReference>
<accession>A0ABZ0J4K8</accession>
<evidence type="ECO:0000256" key="1">
    <source>
        <dbReference type="SAM" id="MobiDB-lite"/>
    </source>
</evidence>
<dbReference type="Pfam" id="PF12101">
    <property type="entry name" value="DUF3577"/>
    <property type="match status" value="1"/>
</dbReference>
<feature type="compositionally biased region" description="Basic and acidic residues" evidence="1">
    <location>
        <begin position="187"/>
        <end position="198"/>
    </location>
</feature>
<dbReference type="EMBL" id="CP136921">
    <property type="protein sequence ID" value="WOO33194.1"/>
    <property type="molecule type" value="Genomic_DNA"/>
</dbReference>
<dbReference type="RefSeq" id="WP_317702587.1">
    <property type="nucleotide sequence ID" value="NZ_CP136921.1"/>
</dbReference>
<sequence length="240" mass="26938">MMTASAQTNHFNLHVNGVGYVNRVRWVEPRRNAGRRADPFLACSVSAIRGNAESPDYTYFDLRVSGSEAIEMVERLKVDVEEKRKVFIAFRIGDIYPHMYERDVRERDGRKTGEKEMAALIKGRLLLINSITIDGENVYRRDPEADQPVDDLQSAPPELEQGSPAAQPVEQGEELQRDTAPQVAEGEPQRQRPERIQERIQPAARPPQARPASQRPAYNGGYAAGRTVRQGADYVARAVA</sequence>
<gene>
    <name evidence="2" type="ORF">P4826_03640</name>
</gene>
<proteinExistence type="predicted"/>
<name>A0ABZ0J4K8_9BURK</name>
<protein>
    <submittedName>
        <fullName evidence="2">DUF3577 domain-containing protein</fullName>
    </submittedName>
</protein>
<evidence type="ECO:0000313" key="3">
    <source>
        <dbReference type="Proteomes" id="UP001303211"/>
    </source>
</evidence>
<organism evidence="2 3">
    <name type="scientific">Diaphorobacter limosus</name>
    <dbReference type="NCBI Taxonomy" id="3036128"/>
    <lineage>
        <taxon>Bacteria</taxon>
        <taxon>Pseudomonadati</taxon>
        <taxon>Pseudomonadota</taxon>
        <taxon>Betaproteobacteria</taxon>
        <taxon>Burkholderiales</taxon>
        <taxon>Comamonadaceae</taxon>
        <taxon>Diaphorobacter</taxon>
    </lineage>
</organism>
<evidence type="ECO:0000313" key="2">
    <source>
        <dbReference type="EMBL" id="WOO33194.1"/>
    </source>
</evidence>